<dbReference type="RefSeq" id="WP_373654008.1">
    <property type="nucleotide sequence ID" value="NZ_JBGUAW010000001.1"/>
</dbReference>
<evidence type="ECO:0000259" key="1">
    <source>
        <dbReference type="Pfam" id="PF12705"/>
    </source>
</evidence>
<dbReference type="EMBL" id="JBGUAW010000001">
    <property type="protein sequence ID" value="MFA9459216.1"/>
    <property type="molecule type" value="Genomic_DNA"/>
</dbReference>
<sequence length="917" mass="99488">MESRLLDELEQGATVLSATNRLARTLRRAYQQRQLEAGRAAWPSPDALPWEAWLQRCWTDARDFAALPGMLLGPGQELTLWEAVMAADAELPEGFRVAGTAPLVQEAWTLVHQWRLDQAAGPGDSQEAAASVDASAFRRWRGAFERRLARGGWITRAQLPDRLAAAFREGALPPPRRLVLAGFDERSPQQAHLLDVLEALGTEVAGAPEPRPGSESPAARLAPYPDRDAEIRAAAAWARHELEAGAEGPVGIVVPDLGEVRAPLERALLDTFHDPLTHPERAPDELAFNLSLGQPLAEVPVLHAALSVLSLVVDELPITEAGALVRSPYLEASEAEAGARVRLDLRLRRRGGQGVDRSVVAQLAAATGAGGKPAAHGCPRLAGALGRARRRLEALPAHRPPSAWAETFADLLGDLGWPGERTLDSVEFQAVGAWRERVLEPMAALDGVSGPVPLHEALRRLRRLAGEAVFQPRSNPEAPVQVLGILEAAGLEFDRLWLLGMHEGAWPQPPRPNPFLPRRLQRQQGLPRATPERELAFAERTMQRLLASAPVVVASYPERGARDEELQPSPLVAGLAPEPAPPEASVPGRAWEERLRRAADLEPLHDPWGPPLGEEGPVPGGASLFRDQSACPFRAFAARRLGASAPEAPPSHPTPPIRGNLLHEALHTVWGELGDQATLRDCSPERLNQLCKAASRAAVDSTRREHPGLFGERAARLEVRRLTERLEQWLGKEAQRHTPFRVLDRELPAEAAVGGVNVKLQVDRVDELADGRWLVIDYKTGEADYRRWLGERPEEPQLPLYALALGEQVAGAAFVRLKPDLMDFSGLAADGIDEGSGGRGIKPADQAREAEGRNWAALAGDWRQVLGDLAEEIRTGKAAVAPRFGPGSSKSPCRTCPLPALCQIHHDDPGKDDLGGE</sequence>
<name>A0ABV4TSZ5_9GAMM</name>
<organism evidence="2 3">
    <name type="scientific">Thiohalorhabdus methylotrophus</name>
    <dbReference type="NCBI Taxonomy" id="3242694"/>
    <lineage>
        <taxon>Bacteria</taxon>
        <taxon>Pseudomonadati</taxon>
        <taxon>Pseudomonadota</taxon>
        <taxon>Gammaproteobacteria</taxon>
        <taxon>Thiohalorhabdales</taxon>
        <taxon>Thiohalorhabdaceae</taxon>
        <taxon>Thiohalorhabdus</taxon>
    </lineage>
</organism>
<keyword evidence="3" id="KW-1185">Reference proteome</keyword>
<feature type="domain" description="PD-(D/E)XK endonuclease-like" evidence="1">
    <location>
        <begin position="629"/>
        <end position="903"/>
    </location>
</feature>
<gene>
    <name evidence="2" type="ORF">ACERLL_00055</name>
</gene>
<dbReference type="SUPFAM" id="SSF52540">
    <property type="entry name" value="P-loop containing nucleoside triphosphate hydrolases"/>
    <property type="match status" value="1"/>
</dbReference>
<dbReference type="InterPro" id="IPR027417">
    <property type="entry name" value="P-loop_NTPase"/>
</dbReference>
<dbReference type="Proteomes" id="UP001575181">
    <property type="component" value="Unassembled WGS sequence"/>
</dbReference>
<comment type="caution">
    <text evidence="2">The sequence shown here is derived from an EMBL/GenBank/DDBJ whole genome shotgun (WGS) entry which is preliminary data.</text>
</comment>
<reference evidence="2 3" key="1">
    <citation type="submission" date="2024-08" db="EMBL/GenBank/DDBJ databases">
        <title>Whole-genome sequencing of halo(alkali)philic microorganisms from hypersaline lakes.</title>
        <authorList>
            <person name="Sorokin D.Y."/>
            <person name="Merkel A.Y."/>
            <person name="Messina E."/>
            <person name="Yakimov M."/>
        </authorList>
    </citation>
    <scope>NUCLEOTIDE SEQUENCE [LARGE SCALE GENOMIC DNA]</scope>
    <source>
        <strain evidence="2 3">Cl-TMA</strain>
    </source>
</reference>
<evidence type="ECO:0000313" key="3">
    <source>
        <dbReference type="Proteomes" id="UP001575181"/>
    </source>
</evidence>
<dbReference type="InterPro" id="IPR038726">
    <property type="entry name" value="PDDEXK_AddAB-type"/>
</dbReference>
<accession>A0ABV4TSZ5</accession>
<proteinExistence type="predicted"/>
<dbReference type="NCBIfam" id="TIGR03623">
    <property type="entry name" value="probable DNA repair protein"/>
    <property type="match status" value="1"/>
</dbReference>
<dbReference type="InterPro" id="IPR011604">
    <property type="entry name" value="PDDEXK-like_dom_sf"/>
</dbReference>
<dbReference type="Gene3D" id="3.40.50.300">
    <property type="entry name" value="P-loop containing nucleotide triphosphate hydrolases"/>
    <property type="match status" value="1"/>
</dbReference>
<dbReference type="Gene3D" id="3.90.320.10">
    <property type="match status" value="1"/>
</dbReference>
<dbReference type="InterPro" id="IPR019925">
    <property type="entry name" value="DNA_repair_protein_predicted"/>
</dbReference>
<dbReference type="Pfam" id="PF12705">
    <property type="entry name" value="PDDEXK_1"/>
    <property type="match status" value="1"/>
</dbReference>
<protein>
    <submittedName>
        <fullName evidence="2">PD-(D/E)XK nuclease family protein</fullName>
    </submittedName>
</protein>
<evidence type="ECO:0000313" key="2">
    <source>
        <dbReference type="EMBL" id="MFA9459216.1"/>
    </source>
</evidence>